<evidence type="ECO:0000256" key="2">
    <source>
        <dbReference type="ARBA" id="ARBA00010441"/>
    </source>
</evidence>
<proteinExistence type="inferred from homology"/>
<keyword evidence="3 5" id="KW-0808">Transferase</keyword>
<dbReference type="PROSITE" id="PS00379">
    <property type="entry name" value="CDP_ALCOHOL_P_TRANSF"/>
    <property type="match status" value="1"/>
</dbReference>
<evidence type="ECO:0000256" key="4">
    <source>
        <dbReference type="ARBA" id="ARBA00023136"/>
    </source>
</evidence>
<keyword evidence="6" id="KW-0812">Transmembrane</keyword>
<sequence length="100" mass="10823">MYPDNIHPYFDSIFTPASLFLFCGLCNLVYCIADNTDGRLARRDCKTSAIGEYLDHGLDCVTSLLSTCVACLVFSVSTANMAVAVVMVGIVTVLSHTLHV</sequence>
<evidence type="ECO:0000313" key="7">
    <source>
        <dbReference type="EMBL" id="JAG08061.1"/>
    </source>
</evidence>
<evidence type="ECO:0000256" key="1">
    <source>
        <dbReference type="ARBA" id="ARBA00004370"/>
    </source>
</evidence>
<evidence type="ECO:0000256" key="5">
    <source>
        <dbReference type="RuleBase" id="RU003750"/>
    </source>
</evidence>
<comment type="similarity">
    <text evidence="2 5">Belongs to the CDP-alcohol phosphatidyltransferase class-I family.</text>
</comment>
<dbReference type="Gene3D" id="1.20.120.1760">
    <property type="match status" value="1"/>
</dbReference>
<dbReference type="InterPro" id="IPR000462">
    <property type="entry name" value="CDP-OH_P_trans"/>
</dbReference>
<dbReference type="GO" id="GO:0008654">
    <property type="term" value="P:phospholipid biosynthetic process"/>
    <property type="evidence" value="ECO:0007669"/>
    <property type="project" value="InterPro"/>
</dbReference>
<dbReference type="PANTHER" id="PTHR10414:SF68">
    <property type="entry name" value="ETHANOLAMINE PHOSPHOTRANSFERASE"/>
    <property type="match status" value="1"/>
</dbReference>
<dbReference type="GO" id="GO:0016780">
    <property type="term" value="F:phosphotransferase activity, for other substituted phosphate groups"/>
    <property type="evidence" value="ECO:0007669"/>
    <property type="project" value="InterPro"/>
</dbReference>
<accession>A0A0A9WKX0</accession>
<dbReference type="InterPro" id="IPR048254">
    <property type="entry name" value="CDP_ALCOHOL_P_TRANSF_CS"/>
</dbReference>
<protein>
    <submittedName>
        <fullName evidence="7">Putative CDP-alcohol phosphatidyltransferase class-I family protein 4</fullName>
    </submittedName>
</protein>
<dbReference type="GO" id="GO:0016020">
    <property type="term" value="C:membrane"/>
    <property type="evidence" value="ECO:0007669"/>
    <property type="project" value="UniProtKB-SubCell"/>
</dbReference>
<dbReference type="InterPro" id="IPR014472">
    <property type="entry name" value="CHOPT"/>
</dbReference>
<organism evidence="7">
    <name type="scientific">Lygus hesperus</name>
    <name type="common">Western plant bug</name>
    <dbReference type="NCBI Taxonomy" id="30085"/>
    <lineage>
        <taxon>Eukaryota</taxon>
        <taxon>Metazoa</taxon>
        <taxon>Ecdysozoa</taxon>
        <taxon>Arthropoda</taxon>
        <taxon>Hexapoda</taxon>
        <taxon>Insecta</taxon>
        <taxon>Pterygota</taxon>
        <taxon>Neoptera</taxon>
        <taxon>Paraneoptera</taxon>
        <taxon>Hemiptera</taxon>
        <taxon>Heteroptera</taxon>
        <taxon>Panheteroptera</taxon>
        <taxon>Cimicomorpha</taxon>
        <taxon>Miridae</taxon>
        <taxon>Mirini</taxon>
        <taxon>Lygus</taxon>
    </lineage>
</organism>
<gene>
    <name evidence="7" type="primary">captD</name>
    <name evidence="7" type="ORF">CM83_22478</name>
</gene>
<keyword evidence="6" id="KW-1133">Transmembrane helix</keyword>
<name>A0A0A9WKX0_LYGHE</name>
<evidence type="ECO:0000256" key="6">
    <source>
        <dbReference type="SAM" id="Phobius"/>
    </source>
</evidence>
<evidence type="ECO:0000256" key="3">
    <source>
        <dbReference type="ARBA" id="ARBA00022679"/>
    </source>
</evidence>
<comment type="subcellular location">
    <subcellularLocation>
        <location evidence="1">Membrane</location>
    </subcellularLocation>
</comment>
<dbReference type="EMBL" id="GBHO01035543">
    <property type="protein sequence ID" value="JAG08061.1"/>
    <property type="molecule type" value="Transcribed_RNA"/>
</dbReference>
<feature type="transmembrane region" description="Helical" evidence="6">
    <location>
        <begin position="12"/>
        <end position="33"/>
    </location>
</feature>
<dbReference type="AlphaFoldDB" id="A0A0A9WKX0"/>
<feature type="transmembrane region" description="Helical" evidence="6">
    <location>
        <begin position="81"/>
        <end position="98"/>
    </location>
</feature>
<dbReference type="InterPro" id="IPR043130">
    <property type="entry name" value="CDP-OH_PTrfase_TM_dom"/>
</dbReference>
<reference evidence="7" key="2">
    <citation type="submission" date="2014-07" db="EMBL/GenBank/DDBJ databases">
        <authorList>
            <person name="Hull J."/>
        </authorList>
    </citation>
    <scope>NUCLEOTIDE SEQUENCE</scope>
</reference>
<keyword evidence="4 6" id="KW-0472">Membrane</keyword>
<dbReference type="Pfam" id="PF01066">
    <property type="entry name" value="CDP-OH_P_transf"/>
    <property type="match status" value="1"/>
</dbReference>
<reference evidence="7" key="1">
    <citation type="journal article" date="2014" name="PLoS ONE">
        <title>Transcriptome-Based Identification of ABC Transporters in the Western Tarnished Plant Bug Lygus hesperus.</title>
        <authorList>
            <person name="Hull J.J."/>
            <person name="Chaney K."/>
            <person name="Geib S.M."/>
            <person name="Fabrick J.A."/>
            <person name="Brent C.S."/>
            <person name="Walsh D."/>
            <person name="Lavine L.C."/>
        </authorList>
    </citation>
    <scope>NUCLEOTIDE SEQUENCE</scope>
</reference>
<dbReference type="PANTHER" id="PTHR10414">
    <property type="entry name" value="ETHANOLAMINEPHOSPHOTRANSFERASE"/>
    <property type="match status" value="1"/>
</dbReference>